<dbReference type="InterPro" id="IPR015421">
    <property type="entry name" value="PyrdxlP-dep_Trfase_major"/>
</dbReference>
<dbReference type="Proteomes" id="UP000095594">
    <property type="component" value="Unassembled WGS sequence"/>
</dbReference>
<dbReference type="OrthoDB" id="9808002at2"/>
<dbReference type="EC" id="2.8.1.7" evidence="9"/>
<dbReference type="GO" id="GO:0031071">
    <property type="term" value="F:cysteine desulfurase activity"/>
    <property type="evidence" value="ECO:0007669"/>
    <property type="project" value="UniProtKB-EC"/>
</dbReference>
<evidence type="ECO:0000256" key="6">
    <source>
        <dbReference type="ARBA" id="ARBA00023014"/>
    </source>
</evidence>
<dbReference type="GO" id="GO:0051536">
    <property type="term" value="F:iron-sulfur cluster binding"/>
    <property type="evidence" value="ECO:0007669"/>
    <property type="project" value="UniProtKB-KW"/>
</dbReference>
<dbReference type="Gene3D" id="3.90.1150.10">
    <property type="entry name" value="Aspartate Aminotransferase, domain 1"/>
    <property type="match status" value="1"/>
</dbReference>
<dbReference type="AlphaFoldDB" id="A0A174BGJ0"/>
<dbReference type="InterPro" id="IPR000192">
    <property type="entry name" value="Aminotrans_V_dom"/>
</dbReference>
<dbReference type="Pfam" id="PF00266">
    <property type="entry name" value="Aminotran_5"/>
    <property type="match status" value="1"/>
</dbReference>
<dbReference type="InterPro" id="IPR015424">
    <property type="entry name" value="PyrdxlP-dep_Trfase"/>
</dbReference>
<dbReference type="InterPro" id="IPR015422">
    <property type="entry name" value="PyrdxlP-dep_Trfase_small"/>
</dbReference>
<organism evidence="9 10">
    <name type="scientific">Clostridium disporicum</name>
    <dbReference type="NCBI Taxonomy" id="84024"/>
    <lineage>
        <taxon>Bacteria</taxon>
        <taxon>Bacillati</taxon>
        <taxon>Bacillota</taxon>
        <taxon>Clostridia</taxon>
        <taxon>Eubacteriales</taxon>
        <taxon>Clostridiaceae</taxon>
        <taxon>Clostridium</taxon>
    </lineage>
</organism>
<keyword evidence="3" id="KW-0479">Metal-binding</keyword>
<evidence type="ECO:0000313" key="9">
    <source>
        <dbReference type="EMBL" id="CUN99309.1"/>
    </source>
</evidence>
<dbReference type="PANTHER" id="PTHR11601">
    <property type="entry name" value="CYSTEINE DESULFURYLASE FAMILY MEMBER"/>
    <property type="match status" value="1"/>
</dbReference>
<keyword evidence="5" id="KW-0408">Iron</keyword>
<evidence type="ECO:0000259" key="8">
    <source>
        <dbReference type="Pfam" id="PF00266"/>
    </source>
</evidence>
<protein>
    <submittedName>
        <fullName evidence="9">Cysteine desulfurase</fullName>
        <ecNumber evidence="9">2.8.1.7</ecNumber>
    </submittedName>
</protein>
<sequence length="381" mass="42860">MDIYFDNSATTKPYEEVIKAVADGMREYFGNPSSLHKIGIKCEKRLTQCREYISSTIKCDKDEIYFTSGGSEGNNFILKGLLKPGHHFITTSFEHGSIMNTCKELEDKGVKITYLDVDQYGNISLEDLEEAITKDTVLVSIMYVNNEMGAIQNIEEIGKLIKEKSNRARLHVDAVQAYGKFDIDVKKMNIDFLTVAGHKIHGPKGVGFCYIKKGIVLNPLVSGGEQEKGLRAGTVDLPSIIGLEKAAQITFAHKDETYKKVYELKKYMIERLKEIEDIRINSPLEGNFSPYILNVSFRGVRSEVLLHLLEDQNIYVATGSACSSKVSMSKGSYVIKALGLNAKEIESAIRFSFSYENTKEEVDKTIEVLKGSLMFLRRVRR</sequence>
<dbReference type="SUPFAM" id="SSF53383">
    <property type="entry name" value="PLP-dependent transferases"/>
    <property type="match status" value="1"/>
</dbReference>
<name>A0A174BGJ0_9CLOT</name>
<comment type="cofactor">
    <cofactor evidence="1 7">
        <name>pyridoxal 5'-phosphate</name>
        <dbReference type="ChEBI" id="CHEBI:597326"/>
    </cofactor>
</comment>
<accession>A0A174BGJ0</accession>
<dbReference type="EMBL" id="CYZX01000004">
    <property type="protein sequence ID" value="CUN99309.1"/>
    <property type="molecule type" value="Genomic_DNA"/>
</dbReference>
<reference evidence="9 10" key="1">
    <citation type="submission" date="2015-09" db="EMBL/GenBank/DDBJ databases">
        <authorList>
            <consortium name="Pathogen Informatics"/>
        </authorList>
    </citation>
    <scope>NUCLEOTIDE SEQUENCE [LARGE SCALE GENOMIC DNA]</scope>
    <source>
        <strain evidence="9 10">2789STDY5834856</strain>
    </source>
</reference>
<evidence type="ECO:0000256" key="7">
    <source>
        <dbReference type="RuleBase" id="RU004504"/>
    </source>
</evidence>
<gene>
    <name evidence="9" type="primary">iscS_2</name>
    <name evidence="9" type="ORF">ERS852471_00775</name>
</gene>
<feature type="domain" description="Aminotransferase class V" evidence="8">
    <location>
        <begin position="3"/>
        <end position="364"/>
    </location>
</feature>
<evidence type="ECO:0000313" key="10">
    <source>
        <dbReference type="Proteomes" id="UP000095594"/>
    </source>
</evidence>
<dbReference type="Gene3D" id="3.40.640.10">
    <property type="entry name" value="Type I PLP-dependent aspartate aminotransferase-like (Major domain)"/>
    <property type="match status" value="1"/>
</dbReference>
<keyword evidence="9" id="KW-0808">Transferase</keyword>
<evidence type="ECO:0000256" key="5">
    <source>
        <dbReference type="ARBA" id="ARBA00023004"/>
    </source>
</evidence>
<dbReference type="PROSITE" id="PS00595">
    <property type="entry name" value="AA_TRANSFER_CLASS_5"/>
    <property type="match status" value="1"/>
</dbReference>
<evidence type="ECO:0000256" key="2">
    <source>
        <dbReference type="ARBA" id="ARBA00006490"/>
    </source>
</evidence>
<dbReference type="GO" id="GO:0046872">
    <property type="term" value="F:metal ion binding"/>
    <property type="evidence" value="ECO:0007669"/>
    <property type="project" value="UniProtKB-KW"/>
</dbReference>
<keyword evidence="6" id="KW-0411">Iron-sulfur</keyword>
<proteinExistence type="inferred from homology"/>
<dbReference type="InterPro" id="IPR020578">
    <property type="entry name" value="Aminotrans_V_PyrdxlP_BS"/>
</dbReference>
<dbReference type="PANTHER" id="PTHR11601:SF50">
    <property type="entry name" value="CYSTEINE DESULFURASE ISCS 2-RELATED"/>
    <property type="match status" value="1"/>
</dbReference>
<evidence type="ECO:0000256" key="1">
    <source>
        <dbReference type="ARBA" id="ARBA00001933"/>
    </source>
</evidence>
<evidence type="ECO:0000256" key="3">
    <source>
        <dbReference type="ARBA" id="ARBA00022723"/>
    </source>
</evidence>
<comment type="similarity">
    <text evidence="2">Belongs to the class-V pyridoxal-phosphate-dependent aminotransferase family. NifS/IscS subfamily.</text>
</comment>
<dbReference type="NCBIfam" id="NF002806">
    <property type="entry name" value="PRK02948.1"/>
    <property type="match status" value="1"/>
</dbReference>
<dbReference type="RefSeq" id="WP_055264107.1">
    <property type="nucleotide sequence ID" value="NZ_CABIXQ010000004.1"/>
</dbReference>
<dbReference type="PIRSF" id="PIRSF005572">
    <property type="entry name" value="NifS"/>
    <property type="match status" value="1"/>
</dbReference>
<dbReference type="InterPro" id="IPR016454">
    <property type="entry name" value="Cysteine_dSase"/>
</dbReference>
<evidence type="ECO:0000256" key="4">
    <source>
        <dbReference type="ARBA" id="ARBA00022898"/>
    </source>
</evidence>
<keyword evidence="4" id="KW-0663">Pyridoxal phosphate</keyword>